<dbReference type="PROSITE" id="PS00194">
    <property type="entry name" value="THIOREDOXIN_1"/>
    <property type="match status" value="1"/>
</dbReference>
<evidence type="ECO:0000313" key="6">
    <source>
        <dbReference type="Proteomes" id="UP000199519"/>
    </source>
</evidence>
<dbReference type="InterPro" id="IPR036249">
    <property type="entry name" value="Thioredoxin-like_sf"/>
</dbReference>
<gene>
    <name evidence="3" type="ORF">SAMN04488598_1237</name>
    <name evidence="4" type="ORF">SAMN04515652_1237</name>
</gene>
<dbReference type="InterPro" id="IPR050553">
    <property type="entry name" value="Thioredoxin_ResA/DsbE_sf"/>
</dbReference>
<dbReference type="PANTHER" id="PTHR42852:SF1">
    <property type="entry name" value="THIOREDOXIN-LIKE PROTEIN YNEN"/>
    <property type="match status" value="1"/>
</dbReference>
<dbReference type="AlphaFoldDB" id="A0A1I0BJX3"/>
<feature type="chain" id="PRO_5020264010" evidence="1">
    <location>
        <begin position="31"/>
        <end position="171"/>
    </location>
</feature>
<protein>
    <submittedName>
        <fullName evidence="4">Peroxiredoxin</fullName>
    </submittedName>
</protein>
<dbReference type="GO" id="GO:0016491">
    <property type="term" value="F:oxidoreductase activity"/>
    <property type="evidence" value="ECO:0007669"/>
    <property type="project" value="InterPro"/>
</dbReference>
<dbReference type="InterPro" id="IPR013766">
    <property type="entry name" value="Thioredoxin_domain"/>
</dbReference>
<dbReference type="SUPFAM" id="SSF52833">
    <property type="entry name" value="Thioredoxin-like"/>
    <property type="match status" value="1"/>
</dbReference>
<feature type="domain" description="Thioredoxin" evidence="2">
    <location>
        <begin position="35"/>
        <end position="171"/>
    </location>
</feature>
<dbReference type="Proteomes" id="UP000199519">
    <property type="component" value="Unassembled WGS sequence"/>
</dbReference>
<dbReference type="Pfam" id="PF00578">
    <property type="entry name" value="AhpC-TSA"/>
    <property type="match status" value="1"/>
</dbReference>
<dbReference type="RefSeq" id="WP_089720424.1">
    <property type="nucleotide sequence ID" value="NZ_FNBJ01000023.1"/>
</dbReference>
<evidence type="ECO:0000313" key="3">
    <source>
        <dbReference type="EMBL" id="SDF75516.1"/>
    </source>
</evidence>
<evidence type="ECO:0000313" key="5">
    <source>
        <dbReference type="Proteomes" id="UP000198612"/>
    </source>
</evidence>
<dbReference type="InterPro" id="IPR017937">
    <property type="entry name" value="Thioredoxin_CS"/>
</dbReference>
<dbReference type="Proteomes" id="UP000198612">
    <property type="component" value="Unassembled WGS sequence"/>
</dbReference>
<dbReference type="CDD" id="cd02966">
    <property type="entry name" value="TlpA_like_family"/>
    <property type="match status" value="1"/>
</dbReference>
<evidence type="ECO:0000256" key="1">
    <source>
        <dbReference type="SAM" id="SignalP"/>
    </source>
</evidence>
<keyword evidence="6" id="KW-1185">Reference proteome</keyword>
<evidence type="ECO:0000313" key="4">
    <source>
        <dbReference type="EMBL" id="SET07288.1"/>
    </source>
</evidence>
<dbReference type="PANTHER" id="PTHR42852">
    <property type="entry name" value="THIOL:DISULFIDE INTERCHANGE PROTEIN DSBE"/>
    <property type="match status" value="1"/>
</dbReference>
<dbReference type="Gene3D" id="3.40.30.10">
    <property type="entry name" value="Glutaredoxin"/>
    <property type="match status" value="1"/>
</dbReference>
<dbReference type="PROSITE" id="PS51352">
    <property type="entry name" value="THIOREDOXIN_2"/>
    <property type="match status" value="1"/>
</dbReference>
<name>A0A1I0BJX3_9FIRM</name>
<feature type="signal peptide" evidence="1">
    <location>
        <begin position="1"/>
        <end position="30"/>
    </location>
</feature>
<sequence length="171" mass="18893">MQKKISVFLITALLIAGFSLINLQQSTAGAAEVGTEIGMKAPDFSLTNLNDQKVNLSDYRGQKVFLNFWASWCPPCRAEMPDLEKLNQKYGAEVAVLAVNIGESKSTAANFIMENKLNLPVLLDIDKKTAQNYLVRAIPTTYILNEDGIIVEKTFGVLSYQSMLKLTGIEE</sequence>
<accession>A0A1I0BJX3</accession>
<reference evidence="5 6" key="1">
    <citation type="submission" date="2016-10" db="EMBL/GenBank/DDBJ databases">
        <authorList>
            <person name="Varghese N."/>
            <person name="Submissions S."/>
        </authorList>
    </citation>
    <scope>NUCLEOTIDE SEQUENCE [LARGE SCALE GENOMIC DNA]</scope>
    <source>
        <strain evidence="3 6">WG2</strain>
        <strain evidence="4 5">WG5</strain>
    </source>
</reference>
<proteinExistence type="predicted"/>
<dbReference type="GO" id="GO:0016209">
    <property type="term" value="F:antioxidant activity"/>
    <property type="evidence" value="ECO:0007669"/>
    <property type="project" value="InterPro"/>
</dbReference>
<dbReference type="EMBL" id="FOHG01000023">
    <property type="protein sequence ID" value="SET07288.1"/>
    <property type="molecule type" value="Genomic_DNA"/>
</dbReference>
<evidence type="ECO:0000259" key="2">
    <source>
        <dbReference type="PROSITE" id="PS51352"/>
    </source>
</evidence>
<keyword evidence="1" id="KW-0732">Signal</keyword>
<dbReference type="EMBL" id="FNBJ01000023">
    <property type="protein sequence ID" value="SDF75516.1"/>
    <property type="molecule type" value="Genomic_DNA"/>
</dbReference>
<organism evidence="4 5">
    <name type="scientific">Halanaerobium congolense</name>
    <dbReference type="NCBI Taxonomy" id="54121"/>
    <lineage>
        <taxon>Bacteria</taxon>
        <taxon>Bacillati</taxon>
        <taxon>Bacillota</taxon>
        <taxon>Clostridia</taxon>
        <taxon>Halanaerobiales</taxon>
        <taxon>Halanaerobiaceae</taxon>
        <taxon>Halanaerobium</taxon>
    </lineage>
</organism>
<dbReference type="InterPro" id="IPR000866">
    <property type="entry name" value="AhpC/TSA"/>
</dbReference>